<dbReference type="SUPFAM" id="SSF54909">
    <property type="entry name" value="Dimeric alpha+beta barrel"/>
    <property type="match status" value="1"/>
</dbReference>
<dbReference type="EMBL" id="JBETME010000008">
    <property type="protein sequence ID" value="MES4992474.1"/>
    <property type="molecule type" value="Genomic_DNA"/>
</dbReference>
<organism evidence="1 2">
    <name type="scientific">Agrobacterium radiobacter</name>
    <dbReference type="NCBI Taxonomy" id="362"/>
    <lineage>
        <taxon>Bacteria</taxon>
        <taxon>Pseudomonadati</taxon>
        <taxon>Pseudomonadota</taxon>
        <taxon>Alphaproteobacteria</taxon>
        <taxon>Hyphomicrobiales</taxon>
        <taxon>Rhizobiaceae</taxon>
        <taxon>Rhizobium/Agrobacterium group</taxon>
        <taxon>Agrobacterium</taxon>
        <taxon>Agrobacterium tumefaciens complex</taxon>
    </lineage>
</organism>
<evidence type="ECO:0000313" key="2">
    <source>
        <dbReference type="Proteomes" id="UP001438189"/>
    </source>
</evidence>
<accession>A0ABD5LPX7</accession>
<evidence type="ECO:0000313" key="1">
    <source>
        <dbReference type="EMBL" id="MES4992474.1"/>
    </source>
</evidence>
<proteinExistence type="predicted"/>
<reference evidence="1 2" key="1">
    <citation type="submission" date="2024-06" db="EMBL/GenBank/DDBJ databases">
        <title>Genome sequencing of Agrobacterium spp. from tobacco in Serbia.</title>
        <authorList>
            <person name="Ilicic R.J."/>
            <person name="Studholme D.J."/>
            <person name="Jelusic A."/>
            <person name="Barac G."/>
            <person name="Bagi F."/>
            <person name="Popovic Milovanovic T."/>
        </authorList>
    </citation>
    <scope>NUCLEOTIDE SEQUENCE [LARGE SCALE GENOMIC DNA]</scope>
    <source>
        <strain evidence="1 2">DA1</strain>
    </source>
</reference>
<protein>
    <submittedName>
        <fullName evidence="1">Uncharacterized protein</fullName>
    </submittedName>
</protein>
<dbReference type="AlphaFoldDB" id="A0ABD5LPX7"/>
<dbReference type="Gene3D" id="3.30.70.100">
    <property type="match status" value="1"/>
</dbReference>
<sequence length="116" mass="13143">MKRYTWIVLTNAAEGTDDEFNHWYDTVHVPDLLKIPGVVGAERFKLAPYQSLMTDQGIKVVDAGNAPIAHRYLALYRIETDNLPRVLNEVRTRAGTPEMIISETLLEASTMCFEAF</sequence>
<dbReference type="InterPro" id="IPR011008">
    <property type="entry name" value="Dimeric_a/b-barrel"/>
</dbReference>
<comment type="caution">
    <text evidence="1">The sequence shown here is derived from an EMBL/GenBank/DDBJ whole genome shotgun (WGS) entry which is preliminary data.</text>
</comment>
<dbReference type="RefSeq" id="WP_353574429.1">
    <property type="nucleotide sequence ID" value="NZ_JBETME010000008.1"/>
</dbReference>
<gene>
    <name evidence="1" type="ORF">ABVB70_19250</name>
</gene>
<dbReference type="Proteomes" id="UP001438189">
    <property type="component" value="Unassembled WGS sequence"/>
</dbReference>
<name>A0ABD5LPX7_AGRRD</name>